<name>A0A4Q9L5J2_9MICR</name>
<proteinExistence type="predicted"/>
<dbReference type="STRING" id="148818.A0A4Q9L5J2"/>
<evidence type="ECO:0000313" key="3">
    <source>
        <dbReference type="Proteomes" id="UP000291404"/>
    </source>
</evidence>
<dbReference type="InterPro" id="IPR027417">
    <property type="entry name" value="P-loop_NTPase"/>
</dbReference>
<dbReference type="GO" id="GO:0046540">
    <property type="term" value="C:U4/U6 x U5 tri-snRNP complex"/>
    <property type="evidence" value="ECO:0007669"/>
    <property type="project" value="TreeGrafter"/>
</dbReference>
<dbReference type="PANTHER" id="PTHR42908">
    <property type="entry name" value="TRANSLATION ELONGATION FACTOR-RELATED"/>
    <property type="match status" value="1"/>
</dbReference>
<evidence type="ECO:0000313" key="2">
    <source>
        <dbReference type="EMBL" id="TBU02847.1"/>
    </source>
</evidence>
<dbReference type="GO" id="GO:0003924">
    <property type="term" value="F:GTPase activity"/>
    <property type="evidence" value="ECO:0007669"/>
    <property type="project" value="InterPro"/>
</dbReference>
<dbReference type="VEuPathDB" id="MicrosporidiaDB:CWI39_0207p0030"/>
<keyword evidence="3" id="KW-1185">Reference proteome</keyword>
<organism evidence="2 3">
    <name type="scientific">Hamiltosporidium magnivora</name>
    <dbReference type="NCBI Taxonomy" id="148818"/>
    <lineage>
        <taxon>Eukaryota</taxon>
        <taxon>Fungi</taxon>
        <taxon>Fungi incertae sedis</taxon>
        <taxon>Microsporidia</taxon>
        <taxon>Dubosqiidae</taxon>
        <taxon>Hamiltosporidium</taxon>
    </lineage>
</organism>
<reference evidence="2 3" key="1">
    <citation type="submission" date="2017-12" db="EMBL/GenBank/DDBJ databases">
        <authorList>
            <person name="Pombert J.-F."/>
            <person name="Haag K.L."/>
            <person name="Ebert D."/>
        </authorList>
    </citation>
    <scope>NUCLEOTIDE SEQUENCE [LARGE SCALE GENOMIC DNA]</scope>
    <source>
        <strain evidence="2">BE-OM-2</strain>
    </source>
</reference>
<evidence type="ECO:0000259" key="1">
    <source>
        <dbReference type="Pfam" id="PF00009"/>
    </source>
</evidence>
<dbReference type="Proteomes" id="UP000291404">
    <property type="component" value="Unassembled WGS sequence"/>
</dbReference>
<comment type="caution">
    <text evidence="2">The sequence shown here is derived from an EMBL/GenBank/DDBJ whole genome shotgun (WGS) entry which is preliminary data.</text>
</comment>
<dbReference type="GO" id="GO:0005829">
    <property type="term" value="C:cytosol"/>
    <property type="evidence" value="ECO:0007669"/>
    <property type="project" value="TreeGrafter"/>
</dbReference>
<dbReference type="SUPFAM" id="SSF52540">
    <property type="entry name" value="P-loop containing nucleoside triphosphate hydrolases"/>
    <property type="match status" value="1"/>
</dbReference>
<dbReference type="EMBL" id="PITI01001035">
    <property type="protein sequence ID" value="TBU02847.1"/>
    <property type="molecule type" value="Genomic_DNA"/>
</dbReference>
<dbReference type="PANTHER" id="PTHR42908:SF6">
    <property type="entry name" value="116 KDA U5 SMALL NUCLEAR RIBONUCLEOPROTEIN COMPONENT"/>
    <property type="match status" value="1"/>
</dbReference>
<sequence length="723" mass="84698">MESFDEFGNKIESKDENISEIRSYEYKFNKCTVKNYDFFRQIANIPERVLNVGVIGGIKSGKSSLIKYFGNFTNFDVEKIICDENDKFDLKTFNFCGKTIHSEYESQRDTTIHYKPITFLLQNTKEMSVIVNFIDTSSHIEFYRETQEIIPYFHSTVLILDISEDISLICRLYLKNISNKNTILVLNKLDKLIIELNMPLSVIFEKIEYLRSKIKTENIFITSLVRNIIFKYNEDILASFYEAFIDEQRIQKNSKIIKIIKSLKISNFEIIDELFKIKKNNIECKEMCIKKHYRVENMILPLYFPNLNSYSQINTDNSIDLDIKNNNQKSNKTLDQKFSIAQSKSGSLENKIFINNNEYKVIKKFLILKNGVVEVDFFTKDLPYLVYLDKEIKEESNESNEENIISVIVENASAMKILKRLYPSINIRENIISGPSELFLDSVFCDINKMGINCKIIYIFNKFKETIKSKKICITAKFSIYIEPISDNKNICFDFENNKLIMTKETIYNHFLNSLNESDNNIESNKCQDKINLKSCDLTSNINEENKNDKIRLQEYKGNNLYYEIKNTDKVITQASKNLSKLFKNFINQGPIVFQEVFGVNISVNFSKNTSKTGIYFHKECKKLFRSDFKILEPIFYIEILIQKHHLNFIKSFITSQKGKINDIFDVPYTEYNIIRGEISAFNSFGLEAYIKNAAFCHIEKILIGYSEVPYGFEEHKKLNDFL</sequence>
<dbReference type="GO" id="GO:0030623">
    <property type="term" value="F:U5 snRNA binding"/>
    <property type="evidence" value="ECO:0007669"/>
    <property type="project" value="TreeGrafter"/>
</dbReference>
<dbReference type="Gene3D" id="3.40.50.300">
    <property type="entry name" value="P-loop containing nucleotide triphosphate hydrolases"/>
    <property type="match status" value="1"/>
</dbReference>
<dbReference type="VEuPathDB" id="MicrosporidiaDB:CWI36_1035p0020"/>
<gene>
    <name evidence="2" type="ORF">CWI36_1035p0020</name>
</gene>
<dbReference type="GO" id="GO:0071007">
    <property type="term" value="C:U2-type catalytic step 2 spliceosome"/>
    <property type="evidence" value="ECO:0007669"/>
    <property type="project" value="TreeGrafter"/>
</dbReference>
<dbReference type="InterPro" id="IPR000795">
    <property type="entry name" value="T_Tr_GTP-bd_dom"/>
</dbReference>
<dbReference type="AlphaFoldDB" id="A0A4Q9L5J2"/>
<dbReference type="GO" id="GO:0005525">
    <property type="term" value="F:GTP binding"/>
    <property type="evidence" value="ECO:0007669"/>
    <property type="project" value="InterPro"/>
</dbReference>
<dbReference type="Pfam" id="PF00009">
    <property type="entry name" value="GTP_EFTU"/>
    <property type="match status" value="1"/>
</dbReference>
<accession>A0A4Q9L5J2</accession>
<protein>
    <recommendedName>
        <fullName evidence="1">Tr-type G domain-containing protein</fullName>
    </recommendedName>
</protein>
<feature type="domain" description="Tr-type G" evidence="1">
    <location>
        <begin position="48"/>
        <end position="212"/>
    </location>
</feature>
<dbReference type="GO" id="GO:0000398">
    <property type="term" value="P:mRNA splicing, via spliceosome"/>
    <property type="evidence" value="ECO:0007669"/>
    <property type="project" value="TreeGrafter"/>
</dbReference>